<dbReference type="EMBL" id="CP059558">
    <property type="protein sequence ID" value="QUY35872.1"/>
    <property type="molecule type" value="Genomic_DNA"/>
</dbReference>
<accession>A0AAX1MHA3</accession>
<dbReference type="PROSITE" id="PS51257">
    <property type="entry name" value="PROKAR_LIPOPROTEIN"/>
    <property type="match status" value="1"/>
</dbReference>
<proteinExistence type="predicted"/>
<dbReference type="AlphaFoldDB" id="A0AAX1MHA3"/>
<dbReference type="GeneID" id="70093140"/>
<protein>
    <recommendedName>
        <fullName evidence="3">Lipoprotein</fullName>
    </recommendedName>
</protein>
<evidence type="ECO:0008006" key="3">
    <source>
        <dbReference type="Google" id="ProtNLM"/>
    </source>
</evidence>
<evidence type="ECO:0000313" key="2">
    <source>
        <dbReference type="Proteomes" id="UP000679388"/>
    </source>
</evidence>
<sequence length="122" mass="13711">MFKPFQLKSRISTGVVSSLLLLGSLTGCGVQDAAREIPKANAILQLLHTQDRSVIQIKLQQCQVGNLFAGQTGTSSKYDLYSCQVHVERFDDEYKQSFIQEQTVYLRPFDSDIGWQLIAPNE</sequence>
<gene>
    <name evidence="1" type="ORF">H2677_11465</name>
</gene>
<reference evidence="1" key="1">
    <citation type="submission" date="2020-07" db="EMBL/GenBank/DDBJ databases">
        <title>Acinetobacter junii strain YR7 chromosome and plasmid pNDM-YR7.</title>
        <authorList>
            <person name="Tang B."/>
        </authorList>
    </citation>
    <scope>NUCLEOTIDE SEQUENCE</scope>
    <source>
        <strain evidence="1">YR7</strain>
    </source>
</reference>
<evidence type="ECO:0000313" key="1">
    <source>
        <dbReference type="EMBL" id="QUY35872.1"/>
    </source>
</evidence>
<dbReference type="Proteomes" id="UP000679388">
    <property type="component" value="Chromosome"/>
</dbReference>
<organism evidence="1 2">
    <name type="scientific">Acinetobacter junii</name>
    <dbReference type="NCBI Taxonomy" id="40215"/>
    <lineage>
        <taxon>Bacteria</taxon>
        <taxon>Pseudomonadati</taxon>
        <taxon>Pseudomonadota</taxon>
        <taxon>Gammaproteobacteria</taxon>
        <taxon>Moraxellales</taxon>
        <taxon>Moraxellaceae</taxon>
        <taxon>Acinetobacter</taxon>
    </lineage>
</organism>
<dbReference type="RefSeq" id="WP_212638591.1">
    <property type="nucleotide sequence ID" value="NZ_CP059558.1"/>
</dbReference>
<name>A0AAX1MHA3_ACIJU</name>